<comment type="caution">
    <text evidence="1">The sequence shown here is derived from an EMBL/GenBank/DDBJ whole genome shotgun (WGS) entry which is preliminary data.</text>
</comment>
<dbReference type="Proteomes" id="UP000176689">
    <property type="component" value="Unassembled WGS sequence"/>
</dbReference>
<dbReference type="AlphaFoldDB" id="A0A1F6E9J2"/>
<dbReference type="InterPro" id="IPR023214">
    <property type="entry name" value="HAD_sf"/>
</dbReference>
<evidence type="ECO:0000313" key="1">
    <source>
        <dbReference type="EMBL" id="OGG70375.1"/>
    </source>
</evidence>
<sequence length="66" mass="7814">MGRTHSNPSEAYAIGYDFTRKQLADWGVRYHELQLGKPRADIFIDDRAVFFENDWKKIEGKIRELL</sequence>
<gene>
    <name evidence="1" type="ORF">A3F27_00620</name>
</gene>
<accession>A0A1F6E9J2</accession>
<reference evidence="1 2" key="1">
    <citation type="journal article" date="2016" name="Nat. Commun.">
        <title>Thousands of microbial genomes shed light on interconnected biogeochemical processes in an aquifer system.</title>
        <authorList>
            <person name="Anantharaman K."/>
            <person name="Brown C.T."/>
            <person name="Hug L.A."/>
            <person name="Sharon I."/>
            <person name="Castelle C.J."/>
            <person name="Probst A.J."/>
            <person name="Thomas B.C."/>
            <person name="Singh A."/>
            <person name="Wilkins M.J."/>
            <person name="Karaoz U."/>
            <person name="Brodie E.L."/>
            <person name="Williams K.H."/>
            <person name="Hubbard S.S."/>
            <person name="Banfield J.F."/>
        </authorList>
    </citation>
    <scope>NUCLEOTIDE SEQUENCE [LARGE SCALE GENOMIC DNA]</scope>
</reference>
<dbReference type="Gene3D" id="3.40.50.1000">
    <property type="entry name" value="HAD superfamily/HAD-like"/>
    <property type="match status" value="1"/>
</dbReference>
<organism evidence="1 2">
    <name type="scientific">Candidatus Kaiserbacteria bacterium RIFCSPHIGHO2_12_FULL_53_13</name>
    <dbReference type="NCBI Taxonomy" id="1798502"/>
    <lineage>
        <taxon>Bacteria</taxon>
        <taxon>Candidatus Kaiseribacteriota</taxon>
    </lineage>
</organism>
<dbReference type="EMBL" id="MFLP01000024">
    <property type="protein sequence ID" value="OGG70375.1"/>
    <property type="molecule type" value="Genomic_DNA"/>
</dbReference>
<proteinExistence type="predicted"/>
<protein>
    <submittedName>
        <fullName evidence="1">Uncharacterized protein</fullName>
    </submittedName>
</protein>
<evidence type="ECO:0000313" key="2">
    <source>
        <dbReference type="Proteomes" id="UP000176689"/>
    </source>
</evidence>
<name>A0A1F6E9J2_9BACT</name>